<name>A0A2K4ZEY2_9FIRM</name>
<evidence type="ECO:0000313" key="2">
    <source>
        <dbReference type="EMBL" id="SOY29004.1"/>
    </source>
</evidence>
<sequence>MEEKHSTDSRHRTSGLRDSHHKRHLSYRQNRFYQRMVELADRDAIIIEFKVQDSDEKNPADTVAAALEQIERMRYAASLEARGIPVERIRKYGFAFRGKEVLIGECIPC</sequence>
<feature type="compositionally biased region" description="Basic and acidic residues" evidence="1">
    <location>
        <begin position="1"/>
        <end position="18"/>
    </location>
</feature>
<dbReference type="OrthoDB" id="1050390at2"/>
<accession>A0A2K4ZEY2</accession>
<proteinExistence type="predicted"/>
<dbReference type="Pfam" id="PF08011">
    <property type="entry name" value="PDDEXK_9"/>
    <property type="match status" value="1"/>
</dbReference>
<keyword evidence="3" id="KW-1185">Reference proteome</keyword>
<gene>
    <name evidence="2" type="ORF">AMURIS_01719</name>
</gene>
<protein>
    <recommendedName>
        <fullName evidence="4">PD-(D/E)XK nuclease superfamily protein</fullName>
    </recommendedName>
</protein>
<dbReference type="AlphaFoldDB" id="A0A2K4ZEY2"/>
<feature type="region of interest" description="Disordered" evidence="1">
    <location>
        <begin position="1"/>
        <end position="23"/>
    </location>
</feature>
<dbReference type="InterPro" id="IPR012547">
    <property type="entry name" value="PDDEXK_9"/>
</dbReference>
<reference evidence="2 3" key="1">
    <citation type="submission" date="2018-01" db="EMBL/GenBank/DDBJ databases">
        <authorList>
            <person name="Gaut B.S."/>
            <person name="Morton B.R."/>
            <person name="Clegg M.T."/>
            <person name="Duvall M.R."/>
        </authorList>
    </citation>
    <scope>NUCLEOTIDE SEQUENCE [LARGE SCALE GENOMIC DNA]</scope>
    <source>
        <strain evidence="2">GP69</strain>
    </source>
</reference>
<evidence type="ECO:0000313" key="3">
    <source>
        <dbReference type="Proteomes" id="UP000236311"/>
    </source>
</evidence>
<dbReference type="EMBL" id="OFSM01000007">
    <property type="protein sequence ID" value="SOY29004.1"/>
    <property type="molecule type" value="Genomic_DNA"/>
</dbReference>
<dbReference type="Proteomes" id="UP000236311">
    <property type="component" value="Unassembled WGS sequence"/>
</dbReference>
<evidence type="ECO:0000256" key="1">
    <source>
        <dbReference type="SAM" id="MobiDB-lite"/>
    </source>
</evidence>
<organism evidence="2 3">
    <name type="scientific">Acetatifactor muris</name>
    <dbReference type="NCBI Taxonomy" id="879566"/>
    <lineage>
        <taxon>Bacteria</taxon>
        <taxon>Bacillati</taxon>
        <taxon>Bacillota</taxon>
        <taxon>Clostridia</taxon>
        <taxon>Lachnospirales</taxon>
        <taxon>Lachnospiraceae</taxon>
        <taxon>Acetatifactor</taxon>
    </lineage>
</organism>
<evidence type="ECO:0008006" key="4">
    <source>
        <dbReference type="Google" id="ProtNLM"/>
    </source>
</evidence>